<comment type="subcellular location">
    <subcellularLocation>
        <location evidence="2 3">Cytoplasm</location>
    </subcellularLocation>
</comment>
<keyword evidence="2 3" id="KW-0133">Cell shape</keyword>
<dbReference type="EC" id="6.3.2.13" evidence="2"/>
<keyword evidence="2" id="KW-0067">ATP-binding</keyword>
<dbReference type="AlphaFoldDB" id="A0A1F6VE37"/>
<feature type="modified residue" description="N6-carboxylysine" evidence="2">
    <location>
        <position position="149"/>
    </location>
</feature>
<dbReference type="HAMAP" id="MF_00208">
    <property type="entry name" value="MurE"/>
    <property type="match status" value="1"/>
</dbReference>
<feature type="short sequence motif" description="Meso-diaminopimelate recognition motif" evidence="2">
    <location>
        <begin position="352"/>
        <end position="355"/>
    </location>
</feature>
<comment type="similarity">
    <text evidence="1 2">Belongs to the MurCDEF family. MurE subfamily.</text>
</comment>
<reference evidence="6 7" key="1">
    <citation type="journal article" date="2016" name="Nat. Commun.">
        <title>Thousands of microbial genomes shed light on interconnected biogeochemical processes in an aquifer system.</title>
        <authorList>
            <person name="Anantharaman K."/>
            <person name="Brown C.T."/>
            <person name="Hug L.A."/>
            <person name="Sharon I."/>
            <person name="Castelle C.J."/>
            <person name="Probst A.J."/>
            <person name="Thomas B.C."/>
            <person name="Singh A."/>
            <person name="Wilkins M.J."/>
            <person name="Karaoz U."/>
            <person name="Brodie E.L."/>
            <person name="Williams K.H."/>
            <person name="Hubbard S.S."/>
            <person name="Banfield J.F."/>
        </authorList>
    </citation>
    <scope>NUCLEOTIDE SEQUENCE [LARGE SCALE GENOMIC DNA]</scope>
</reference>
<evidence type="ECO:0000259" key="4">
    <source>
        <dbReference type="Pfam" id="PF02875"/>
    </source>
</evidence>
<dbReference type="EMBL" id="MFTS01000008">
    <property type="protein sequence ID" value="OGI67872.1"/>
    <property type="molecule type" value="Genomic_DNA"/>
</dbReference>
<evidence type="ECO:0000313" key="7">
    <source>
        <dbReference type="Proteomes" id="UP000178235"/>
    </source>
</evidence>
<feature type="binding site" evidence="2">
    <location>
        <begin position="36"/>
        <end position="42"/>
    </location>
    <ligand>
        <name>ATP</name>
        <dbReference type="ChEBI" id="CHEBI:30616"/>
    </ligand>
</feature>
<feature type="binding site" evidence="2">
    <location>
        <position position="409"/>
    </location>
    <ligand>
        <name>meso-2,6-diaminopimelate</name>
        <dbReference type="ChEBI" id="CHEBI:57791"/>
    </ligand>
</feature>
<dbReference type="NCBIfam" id="NF001126">
    <property type="entry name" value="PRK00139.1-4"/>
    <property type="match status" value="1"/>
</dbReference>
<keyword evidence="2 3" id="KW-0132">Cell division</keyword>
<dbReference type="InterPro" id="IPR036565">
    <property type="entry name" value="Mur-like_cat_sf"/>
</dbReference>
<evidence type="ECO:0000256" key="3">
    <source>
        <dbReference type="RuleBase" id="RU004135"/>
    </source>
</evidence>
<keyword evidence="2" id="KW-0436">Ligase</keyword>
<comment type="PTM">
    <text evidence="2">Carboxylation is probably crucial for Mg(2+) binding and, consequently, for the gamma-phosphate positioning of ATP.</text>
</comment>
<keyword evidence="2" id="KW-0547">Nucleotide-binding</keyword>
<dbReference type="InterPro" id="IPR005761">
    <property type="entry name" value="UDP-N-AcMur-Glu-dNH2Pim_ligase"/>
</dbReference>
<dbReference type="GO" id="GO:0009252">
    <property type="term" value="P:peptidoglycan biosynthetic process"/>
    <property type="evidence" value="ECO:0007669"/>
    <property type="project" value="UniProtKB-UniRule"/>
</dbReference>
<dbReference type="GO" id="GO:0000287">
    <property type="term" value="F:magnesium ion binding"/>
    <property type="evidence" value="ECO:0007669"/>
    <property type="project" value="UniProtKB-UniRule"/>
</dbReference>
<feature type="binding site" evidence="2">
    <location>
        <position position="115"/>
    </location>
    <ligand>
        <name>UDP-N-acetyl-alpha-D-muramoyl-L-alanyl-D-glutamate</name>
        <dbReference type="ChEBI" id="CHEBI:83900"/>
    </ligand>
</feature>
<dbReference type="SUPFAM" id="SSF53244">
    <property type="entry name" value="MurD-like peptide ligases, peptide-binding domain"/>
    <property type="match status" value="1"/>
</dbReference>
<dbReference type="GO" id="GO:0071555">
    <property type="term" value="P:cell wall organization"/>
    <property type="evidence" value="ECO:0007669"/>
    <property type="project" value="UniProtKB-KW"/>
</dbReference>
<comment type="cofactor">
    <cofactor evidence="2">
        <name>Mg(2+)</name>
        <dbReference type="ChEBI" id="CHEBI:18420"/>
    </cofactor>
</comment>
<evidence type="ECO:0000256" key="1">
    <source>
        <dbReference type="ARBA" id="ARBA00005898"/>
    </source>
</evidence>
<gene>
    <name evidence="2" type="primary">murE</name>
    <name evidence="6" type="ORF">A2738_03255</name>
</gene>
<evidence type="ECO:0000259" key="5">
    <source>
        <dbReference type="Pfam" id="PF08245"/>
    </source>
</evidence>
<dbReference type="PANTHER" id="PTHR23135:SF4">
    <property type="entry name" value="UDP-N-ACETYLMURAMOYL-L-ALANYL-D-GLUTAMATE--2,6-DIAMINOPIMELATE LIGASE MURE HOMOLOG, CHLOROPLASTIC"/>
    <property type="match status" value="1"/>
</dbReference>
<feature type="binding site" evidence="2">
    <location>
        <position position="117"/>
    </location>
    <ligand>
        <name>UDP-N-acetyl-alpha-D-muramoyl-L-alanyl-D-glutamate</name>
        <dbReference type="ChEBI" id="CHEBI:83900"/>
    </ligand>
</feature>
<feature type="domain" description="Mur ligase C-terminal" evidence="4">
    <location>
        <begin position="269"/>
        <end position="407"/>
    </location>
</feature>
<keyword evidence="2" id="KW-0963">Cytoplasm</keyword>
<dbReference type="Pfam" id="PF08245">
    <property type="entry name" value="Mur_ligase_M"/>
    <property type="match status" value="1"/>
</dbReference>
<dbReference type="Gene3D" id="3.90.190.20">
    <property type="entry name" value="Mur ligase, C-terminal domain"/>
    <property type="match status" value="1"/>
</dbReference>
<feature type="binding site" evidence="2">
    <location>
        <position position="328"/>
    </location>
    <ligand>
        <name>meso-2,6-diaminopimelate</name>
        <dbReference type="ChEBI" id="CHEBI:57791"/>
    </ligand>
</feature>
<keyword evidence="2" id="KW-0460">Magnesium</keyword>
<accession>A0A1F6VE37</accession>
<dbReference type="GO" id="GO:0051301">
    <property type="term" value="P:cell division"/>
    <property type="evidence" value="ECO:0007669"/>
    <property type="project" value="UniProtKB-KW"/>
</dbReference>
<organism evidence="6 7">
    <name type="scientific">Candidatus Nomurabacteria bacterium RIFCSPHIGHO2_01_FULL_42_15</name>
    <dbReference type="NCBI Taxonomy" id="1801742"/>
    <lineage>
        <taxon>Bacteria</taxon>
        <taxon>Candidatus Nomuraibacteriota</taxon>
    </lineage>
</organism>
<evidence type="ECO:0000313" key="6">
    <source>
        <dbReference type="EMBL" id="OGI67872.1"/>
    </source>
</evidence>
<proteinExistence type="inferred from homology"/>
<comment type="function">
    <text evidence="2">Catalyzes the addition of meso-diaminopimelic acid to the nucleotide precursor UDP-N-acetylmuramoyl-L-alanyl-D-glutamate (UMAG) in the biosynthesis of bacterial cell-wall peptidoglycan.</text>
</comment>
<dbReference type="GO" id="GO:0005737">
    <property type="term" value="C:cytoplasm"/>
    <property type="evidence" value="ECO:0007669"/>
    <property type="project" value="UniProtKB-SubCell"/>
</dbReference>
<keyword evidence="2 3" id="KW-0961">Cell wall biogenesis/degradation</keyword>
<dbReference type="UniPathway" id="UPA00219"/>
<dbReference type="GO" id="GO:0005524">
    <property type="term" value="F:ATP binding"/>
    <property type="evidence" value="ECO:0007669"/>
    <property type="project" value="UniProtKB-UniRule"/>
</dbReference>
<dbReference type="PANTHER" id="PTHR23135">
    <property type="entry name" value="MUR LIGASE FAMILY MEMBER"/>
    <property type="match status" value="1"/>
</dbReference>
<dbReference type="InterPro" id="IPR036615">
    <property type="entry name" value="Mur_ligase_C_dom_sf"/>
</dbReference>
<comment type="catalytic activity">
    <reaction evidence="2">
        <text>UDP-N-acetyl-alpha-D-muramoyl-L-alanyl-D-glutamate + meso-2,6-diaminopimelate + ATP = UDP-N-acetyl-alpha-D-muramoyl-L-alanyl-gamma-D-glutamyl-meso-2,6-diaminopimelate + ADP + phosphate + H(+)</text>
        <dbReference type="Rhea" id="RHEA:23676"/>
        <dbReference type="ChEBI" id="CHEBI:15378"/>
        <dbReference type="ChEBI" id="CHEBI:30616"/>
        <dbReference type="ChEBI" id="CHEBI:43474"/>
        <dbReference type="ChEBI" id="CHEBI:57791"/>
        <dbReference type="ChEBI" id="CHEBI:83900"/>
        <dbReference type="ChEBI" id="CHEBI:83905"/>
        <dbReference type="ChEBI" id="CHEBI:456216"/>
        <dbReference type="EC" id="6.3.2.13"/>
    </reaction>
</comment>
<evidence type="ECO:0000256" key="2">
    <source>
        <dbReference type="HAMAP-Rule" id="MF_00208"/>
    </source>
</evidence>
<dbReference type="GO" id="GO:0008765">
    <property type="term" value="F:UDP-N-acetylmuramoylalanyl-D-glutamate-2,6-diaminopimelate ligase activity"/>
    <property type="evidence" value="ECO:0007669"/>
    <property type="project" value="UniProtKB-UniRule"/>
</dbReference>
<dbReference type="Proteomes" id="UP000178235">
    <property type="component" value="Unassembled WGS sequence"/>
</dbReference>
<dbReference type="SUPFAM" id="SSF53623">
    <property type="entry name" value="MurD-like peptide ligases, catalytic domain"/>
    <property type="match status" value="1"/>
</dbReference>
<feature type="binding site" evidence="2">
    <location>
        <position position="109"/>
    </location>
    <ligand>
        <name>UDP-N-acetyl-alpha-D-muramoyl-L-alanyl-D-glutamate</name>
        <dbReference type="ChEBI" id="CHEBI:83900"/>
    </ligand>
</feature>
<comment type="pathway">
    <text evidence="2 3">Cell wall biogenesis; peptidoglycan biosynthesis.</text>
</comment>
<dbReference type="Gene3D" id="3.40.1190.10">
    <property type="entry name" value="Mur-like, catalytic domain"/>
    <property type="match status" value="1"/>
</dbReference>
<feature type="domain" description="Mur ligase central" evidence="5">
    <location>
        <begin position="34"/>
        <end position="244"/>
    </location>
</feature>
<feature type="binding site" evidence="2">
    <location>
        <begin position="352"/>
        <end position="355"/>
    </location>
    <ligand>
        <name>meso-2,6-diaminopimelate</name>
        <dbReference type="ChEBI" id="CHEBI:57791"/>
    </ligand>
</feature>
<dbReference type="GO" id="GO:0008360">
    <property type="term" value="P:regulation of cell shape"/>
    <property type="evidence" value="ECO:0007669"/>
    <property type="project" value="UniProtKB-KW"/>
</dbReference>
<comment type="caution">
    <text evidence="2">Lacks conserved residue(s) required for the propagation of feature annotation.</text>
</comment>
<feature type="binding site" evidence="2">
    <location>
        <position position="405"/>
    </location>
    <ligand>
        <name>meso-2,6-diaminopimelate</name>
        <dbReference type="ChEBI" id="CHEBI:57791"/>
    </ligand>
</feature>
<sequence>MKNINYKNLRRRFINNLLGFHFFYPYKKLKIIGVTGTNGKTTTATLLYRIATSLGYRAGLISTVEHIIAGELKIAEGNKPSTSPDLPYLNKLLREIVDKKCQYVFMEVTSIALDQNRTAGIKFTGGIFTNLTQDHLDYHKDMEEYFQAKKKFFKMLSKDAFALTNIDDEYGLKMLEGIQTKKSTYSFPARNASSIANAGGENNSDFQGEIKKLDFNGLELDFNGNQIKSKLLGKFNAYNLLAAWSTCQMLGFDMKNVNKILESIAPPVGRFDHFMSKSGVLVIVDYAHTPDALQKVLLTIEEIKSKEGLPRFDGRGRIISVFGCGGDRDVSKRSKMGRIGVALSDIAIFTSDNPRSEDPNKIIADMAAELTSKDMQKVKRIENRSEAIKEAVKSAQRGDIILCAGKGHEDYQEINGVKSHFNDMEELKKAFSV</sequence>
<dbReference type="InterPro" id="IPR013221">
    <property type="entry name" value="Mur_ligase_cen"/>
</dbReference>
<keyword evidence="2 3" id="KW-0131">Cell cycle</keyword>
<dbReference type="NCBIfam" id="TIGR01085">
    <property type="entry name" value="murE"/>
    <property type="match status" value="1"/>
</dbReference>
<dbReference type="Pfam" id="PF02875">
    <property type="entry name" value="Mur_ligase_C"/>
    <property type="match status" value="1"/>
</dbReference>
<comment type="caution">
    <text evidence="6">The sequence shown here is derived from an EMBL/GenBank/DDBJ whole genome shotgun (WGS) entry which is preliminary data.</text>
</comment>
<protein>
    <recommendedName>
        <fullName evidence="2">UDP-N-acetylmuramoyl-L-alanyl-D-glutamate--2,6-diaminopimelate ligase</fullName>
        <ecNumber evidence="2">6.3.2.13</ecNumber>
    </recommendedName>
    <alternativeName>
        <fullName evidence="2">Meso-A2pm-adding enzyme</fullName>
    </alternativeName>
    <alternativeName>
        <fullName evidence="2">Meso-diaminopimelate-adding enzyme</fullName>
    </alternativeName>
    <alternativeName>
        <fullName evidence="2">UDP-MurNAc-L-Ala-D-Glu:meso-diaminopimelate ligase</fullName>
    </alternativeName>
    <alternativeName>
        <fullName evidence="2">UDP-MurNAc-tripeptide synthetase</fullName>
    </alternativeName>
    <alternativeName>
        <fullName evidence="2">UDP-N-acetylmuramyl-tripeptide synthetase</fullName>
    </alternativeName>
</protein>
<keyword evidence="2 3" id="KW-0573">Peptidoglycan synthesis</keyword>
<dbReference type="InterPro" id="IPR004101">
    <property type="entry name" value="Mur_ligase_C"/>
</dbReference>
<name>A0A1F6VE37_9BACT</name>